<evidence type="ECO:0000256" key="8">
    <source>
        <dbReference type="ARBA" id="ARBA00023186"/>
    </source>
</evidence>
<evidence type="ECO:0000256" key="12">
    <source>
        <dbReference type="SAM" id="MobiDB-lite"/>
    </source>
</evidence>
<dbReference type="PROSITE" id="PS50222">
    <property type="entry name" value="EF_HAND_2"/>
    <property type="match status" value="4"/>
</dbReference>
<evidence type="ECO:0000313" key="15">
    <source>
        <dbReference type="EMBL" id="CAD5119978.1"/>
    </source>
</evidence>
<comment type="caution">
    <text evidence="15">The sequence shown here is derived from an EMBL/GenBank/DDBJ whole genome shotgun (WGS) entry which is preliminary data.</text>
</comment>
<keyword evidence="8" id="KW-0143">Chaperone</keyword>
<dbReference type="GO" id="GO:0005509">
    <property type="term" value="F:calcium ion binding"/>
    <property type="evidence" value="ECO:0007669"/>
    <property type="project" value="InterPro"/>
</dbReference>
<keyword evidence="7" id="KW-0325">Glycoprotein</keyword>
<comment type="function">
    <text evidence="9">Probable molecular chaperone assisting protein biosynthesis and transport in the endoplasmic reticulum. Required for the proper biosynthesis and transport of pulmonary surfactant-associated protein A/SP-A, pulmonary surfactant-associated protein D/SP-D and the lipid transporter ABCA3. By regulating both the proper expression and the degradation through the endoplasmic reticulum-associated protein degradation pathway of these proteins plays a crucial role in pulmonary surfactant homeostasis. Has an anti-fibrotic activity by negatively regulating the secretion of type I and type III collagens. This calcium-binding protein also transiently associates with immature PCSK6 and regulates its secretion.</text>
</comment>
<keyword evidence="2" id="KW-0479">Metal-binding</keyword>
<dbReference type="Pfam" id="PF13499">
    <property type="entry name" value="EF-hand_7"/>
    <property type="match status" value="1"/>
</dbReference>
<evidence type="ECO:0000313" key="16">
    <source>
        <dbReference type="Proteomes" id="UP000549394"/>
    </source>
</evidence>
<evidence type="ECO:0000256" key="7">
    <source>
        <dbReference type="ARBA" id="ARBA00023180"/>
    </source>
</evidence>
<evidence type="ECO:0000256" key="10">
    <source>
        <dbReference type="ARBA" id="ARBA00063143"/>
    </source>
</evidence>
<dbReference type="PANTHER" id="PTHR10827:SF95">
    <property type="entry name" value="LD34388P"/>
    <property type="match status" value="1"/>
</dbReference>
<dbReference type="InterPro" id="IPR002048">
    <property type="entry name" value="EF_hand_dom"/>
</dbReference>
<dbReference type="SUPFAM" id="SSF47473">
    <property type="entry name" value="EF-hand"/>
    <property type="match status" value="2"/>
</dbReference>
<evidence type="ECO:0000256" key="5">
    <source>
        <dbReference type="ARBA" id="ARBA00022824"/>
    </source>
</evidence>
<dbReference type="FunFam" id="1.10.238.10:FF:000104">
    <property type="entry name" value="calumenin isoform X1"/>
    <property type="match status" value="1"/>
</dbReference>
<evidence type="ECO:0000256" key="9">
    <source>
        <dbReference type="ARBA" id="ARBA00056975"/>
    </source>
</evidence>
<evidence type="ECO:0000256" key="11">
    <source>
        <dbReference type="ARBA" id="ARBA00072696"/>
    </source>
</evidence>
<keyword evidence="4" id="KW-0677">Repeat</keyword>
<dbReference type="EMBL" id="CAJFCJ010000011">
    <property type="protein sequence ID" value="CAD5119978.1"/>
    <property type="molecule type" value="Genomic_DNA"/>
</dbReference>
<feature type="chain" id="PRO_5029707271" description="Reticulocalbin-3" evidence="13">
    <location>
        <begin position="20"/>
        <end position="311"/>
    </location>
</feature>
<keyword evidence="5" id="KW-0256">Endoplasmic reticulum</keyword>
<dbReference type="GO" id="GO:0005788">
    <property type="term" value="C:endoplasmic reticulum lumen"/>
    <property type="evidence" value="ECO:0007669"/>
    <property type="project" value="UniProtKB-SubCell"/>
</dbReference>
<reference evidence="15 16" key="1">
    <citation type="submission" date="2020-08" db="EMBL/GenBank/DDBJ databases">
        <authorList>
            <person name="Hejnol A."/>
        </authorList>
    </citation>
    <scope>NUCLEOTIDE SEQUENCE [LARGE SCALE GENOMIC DNA]</scope>
</reference>
<keyword evidence="16" id="KW-1185">Reference proteome</keyword>
<dbReference type="OrthoDB" id="6223661at2759"/>
<comment type="subunit">
    <text evidence="10">Interacts with PCSK6 (immature form including the propeptide); probably involved in the maturation and the secretion of PCSK6.</text>
</comment>
<name>A0A7I8VW04_9ANNE</name>
<comment type="subcellular location">
    <subcellularLocation>
        <location evidence="1">Endoplasmic reticulum lumen</location>
    </subcellularLocation>
</comment>
<feature type="domain" description="EF-hand" evidence="14">
    <location>
        <begin position="229"/>
        <end position="264"/>
    </location>
</feature>
<accession>A0A7I8VW04</accession>
<evidence type="ECO:0000256" key="1">
    <source>
        <dbReference type="ARBA" id="ARBA00004319"/>
    </source>
</evidence>
<sequence>MKIQLKYLIFVALLVFCSCEDEKKPKKHDDHPPIKEAHYDHGEHNEDYDHQAVLGSEQDAEEFSKLDAAEAKDRLESLAKEKIDLNKDHIIDENELANHILKSFVKLDDAEAQVRFGETDADSDDILTWKEYMQETYGMSEEELQEQAKTDKDKKNMLNDILIEKSRFFLADRNKDQTLDRKEFNAFYHPFNYEYMHENEINNTFKFHDKNSDGFITFNEYSDENADKETADYDKEHFKQYDKDSNGKLDKKEVEKWVIPDHGQLAIDEAKHLISETDADKDGKLTIDEIRDQHSLWVGSQHISLHDPEEL</sequence>
<proteinExistence type="predicted"/>
<feature type="domain" description="EF-hand" evidence="14">
    <location>
        <begin position="196"/>
        <end position="223"/>
    </location>
</feature>
<dbReference type="SMART" id="SM00054">
    <property type="entry name" value="EFh"/>
    <property type="match status" value="4"/>
</dbReference>
<dbReference type="InterPro" id="IPR011992">
    <property type="entry name" value="EF-hand-dom_pair"/>
</dbReference>
<dbReference type="PROSITE" id="PS00018">
    <property type="entry name" value="EF_HAND_1"/>
    <property type="match status" value="5"/>
</dbReference>
<keyword evidence="3 13" id="KW-0732">Signal</keyword>
<evidence type="ECO:0000256" key="2">
    <source>
        <dbReference type="ARBA" id="ARBA00022723"/>
    </source>
</evidence>
<dbReference type="AlphaFoldDB" id="A0A7I8VW04"/>
<dbReference type="Proteomes" id="UP000549394">
    <property type="component" value="Unassembled WGS sequence"/>
</dbReference>
<evidence type="ECO:0000256" key="6">
    <source>
        <dbReference type="ARBA" id="ARBA00022837"/>
    </source>
</evidence>
<protein>
    <recommendedName>
        <fullName evidence="11">Reticulocalbin-3</fullName>
    </recommendedName>
</protein>
<feature type="region of interest" description="Disordered" evidence="12">
    <location>
        <begin position="23"/>
        <end position="45"/>
    </location>
</feature>
<dbReference type="GO" id="GO:0015031">
    <property type="term" value="P:protein transport"/>
    <property type="evidence" value="ECO:0007669"/>
    <property type="project" value="UniProtKB-ARBA"/>
</dbReference>
<feature type="domain" description="EF-hand" evidence="14">
    <location>
        <begin position="159"/>
        <end position="194"/>
    </location>
</feature>
<evidence type="ECO:0000259" key="14">
    <source>
        <dbReference type="PROSITE" id="PS50222"/>
    </source>
</evidence>
<evidence type="ECO:0000256" key="4">
    <source>
        <dbReference type="ARBA" id="ARBA00022737"/>
    </source>
</evidence>
<dbReference type="InterPro" id="IPR018247">
    <property type="entry name" value="EF_Hand_1_Ca_BS"/>
</dbReference>
<keyword evidence="6" id="KW-0106">Calcium</keyword>
<evidence type="ECO:0000256" key="13">
    <source>
        <dbReference type="SAM" id="SignalP"/>
    </source>
</evidence>
<gene>
    <name evidence="15" type="ORF">DGYR_LOCUS8143</name>
</gene>
<dbReference type="Pfam" id="PF13202">
    <property type="entry name" value="EF-hand_5"/>
    <property type="match status" value="1"/>
</dbReference>
<organism evidence="15 16">
    <name type="scientific">Dimorphilus gyrociliatus</name>
    <dbReference type="NCBI Taxonomy" id="2664684"/>
    <lineage>
        <taxon>Eukaryota</taxon>
        <taxon>Metazoa</taxon>
        <taxon>Spiralia</taxon>
        <taxon>Lophotrochozoa</taxon>
        <taxon>Annelida</taxon>
        <taxon>Polychaeta</taxon>
        <taxon>Polychaeta incertae sedis</taxon>
        <taxon>Dinophilidae</taxon>
        <taxon>Dimorphilus</taxon>
    </lineage>
</organism>
<feature type="domain" description="EF-hand" evidence="14">
    <location>
        <begin position="265"/>
        <end position="300"/>
    </location>
</feature>
<dbReference type="PROSITE" id="PS51257">
    <property type="entry name" value="PROKAR_LIPOPROTEIN"/>
    <property type="match status" value="1"/>
</dbReference>
<dbReference type="Gene3D" id="1.10.238.10">
    <property type="entry name" value="EF-hand"/>
    <property type="match status" value="3"/>
</dbReference>
<dbReference type="PANTHER" id="PTHR10827">
    <property type="entry name" value="RETICULOCALBIN"/>
    <property type="match status" value="1"/>
</dbReference>
<feature type="signal peptide" evidence="13">
    <location>
        <begin position="1"/>
        <end position="19"/>
    </location>
</feature>
<evidence type="ECO:0000256" key="3">
    <source>
        <dbReference type="ARBA" id="ARBA00022729"/>
    </source>
</evidence>